<dbReference type="EMBL" id="JBEZAE010000029">
    <property type="protein sequence ID" value="MEU7074732.1"/>
    <property type="molecule type" value="Genomic_DNA"/>
</dbReference>
<evidence type="ECO:0000313" key="1">
    <source>
        <dbReference type="EMBL" id="MEU7074732.1"/>
    </source>
</evidence>
<sequence>MPLAPYRERYWYPDETIAAGQLLHIFPRLSNVHAALYADQAGTIPLPNPLPTDGTGFVDLWVENGDYWGYINGQAFYLIIDLDPNLTHVWPSTFRWEQAAPATVWVIAHGLASFPSVSVISPANEQLFGDVAYIDDDNLTITFGSPVTGTAFLRR</sequence>
<proteinExistence type="predicted"/>
<reference evidence="1 2" key="1">
    <citation type="submission" date="2024-06" db="EMBL/GenBank/DDBJ databases">
        <title>The Natural Products Discovery Center: Release of the First 8490 Sequenced Strains for Exploring Actinobacteria Biosynthetic Diversity.</title>
        <authorList>
            <person name="Kalkreuter E."/>
            <person name="Kautsar S.A."/>
            <person name="Yang D."/>
            <person name="Bader C.D."/>
            <person name="Teijaro C.N."/>
            <person name="Fluegel L."/>
            <person name="Davis C.M."/>
            <person name="Simpson J.R."/>
            <person name="Lauterbach L."/>
            <person name="Steele A.D."/>
            <person name="Gui C."/>
            <person name="Meng S."/>
            <person name="Li G."/>
            <person name="Viehrig K."/>
            <person name="Ye F."/>
            <person name="Su P."/>
            <person name="Kiefer A.F."/>
            <person name="Nichols A."/>
            <person name="Cepeda A.J."/>
            <person name="Yan W."/>
            <person name="Fan B."/>
            <person name="Jiang Y."/>
            <person name="Adhikari A."/>
            <person name="Zheng C.-J."/>
            <person name="Schuster L."/>
            <person name="Cowan T.M."/>
            <person name="Smanski M.J."/>
            <person name="Chevrette M.G."/>
            <person name="De Carvalho L.P.S."/>
            <person name="Shen B."/>
        </authorList>
    </citation>
    <scope>NUCLEOTIDE SEQUENCE [LARGE SCALE GENOMIC DNA]</scope>
    <source>
        <strain evidence="1 2">NPDC045974</strain>
    </source>
</reference>
<evidence type="ECO:0000313" key="2">
    <source>
        <dbReference type="Proteomes" id="UP001551329"/>
    </source>
</evidence>
<protein>
    <submittedName>
        <fullName evidence="1">Uncharacterized protein</fullName>
    </submittedName>
</protein>
<dbReference type="Proteomes" id="UP001551329">
    <property type="component" value="Unassembled WGS sequence"/>
</dbReference>
<gene>
    <name evidence="1" type="ORF">AB0A88_32030</name>
</gene>
<comment type="caution">
    <text evidence="1">The sequence shown here is derived from an EMBL/GenBank/DDBJ whole genome shotgun (WGS) entry which is preliminary data.</text>
</comment>
<name>A0ABV3CIZ1_9ACTN</name>
<dbReference type="RefSeq" id="WP_358477232.1">
    <property type="nucleotide sequence ID" value="NZ_JBEZAE010000029.1"/>
</dbReference>
<accession>A0ABV3CIZ1</accession>
<keyword evidence="2" id="KW-1185">Reference proteome</keyword>
<organism evidence="1 2">
    <name type="scientific">Streptomyces narbonensis</name>
    <dbReference type="NCBI Taxonomy" id="67333"/>
    <lineage>
        <taxon>Bacteria</taxon>
        <taxon>Bacillati</taxon>
        <taxon>Actinomycetota</taxon>
        <taxon>Actinomycetes</taxon>
        <taxon>Kitasatosporales</taxon>
        <taxon>Streptomycetaceae</taxon>
        <taxon>Streptomyces</taxon>
    </lineage>
</organism>